<accession>A0A225UFQ0</accession>
<dbReference type="Proteomes" id="UP000198211">
    <property type="component" value="Unassembled WGS sequence"/>
</dbReference>
<organism evidence="1 2">
    <name type="scientific">Phytophthora megakarya</name>
    <dbReference type="NCBI Taxonomy" id="4795"/>
    <lineage>
        <taxon>Eukaryota</taxon>
        <taxon>Sar</taxon>
        <taxon>Stramenopiles</taxon>
        <taxon>Oomycota</taxon>
        <taxon>Peronosporomycetes</taxon>
        <taxon>Peronosporales</taxon>
        <taxon>Peronosporaceae</taxon>
        <taxon>Phytophthora</taxon>
    </lineage>
</organism>
<comment type="caution">
    <text evidence="1">The sequence shown here is derived from an EMBL/GenBank/DDBJ whole genome shotgun (WGS) entry which is preliminary data.</text>
</comment>
<dbReference type="EMBL" id="NBNE01021466">
    <property type="protein sequence ID" value="OWY90949.1"/>
    <property type="molecule type" value="Genomic_DNA"/>
</dbReference>
<evidence type="ECO:0000313" key="1">
    <source>
        <dbReference type="EMBL" id="OWY90949.1"/>
    </source>
</evidence>
<sequence length="106" mass="11873">CFADSLTNSLLIAVRVKLSGVTKTVLLLQFLSAPSRTSREKQGITDNAGRICFNRAAERWAIGTVVYRFKLITVSRTVHQPDDEVCMKRSSTLCLNHPVVCFDRTE</sequence>
<proteinExistence type="predicted"/>
<gene>
    <name evidence="1" type="ORF">PHMEG_00040682</name>
</gene>
<protein>
    <submittedName>
        <fullName evidence="1">Uncharacterized protein</fullName>
    </submittedName>
</protein>
<feature type="non-terminal residue" evidence="1">
    <location>
        <position position="1"/>
    </location>
</feature>
<keyword evidence="2" id="KW-1185">Reference proteome</keyword>
<dbReference type="AlphaFoldDB" id="A0A225UFQ0"/>
<reference evidence="2" key="1">
    <citation type="submission" date="2017-03" db="EMBL/GenBank/DDBJ databases">
        <title>Phytopthora megakarya and P. palmivora, two closely related causual agents of cacao black pod achieved similar genome size and gene model numbers by different mechanisms.</title>
        <authorList>
            <person name="Ali S."/>
            <person name="Shao J."/>
            <person name="Larry D.J."/>
            <person name="Kronmiller B."/>
            <person name="Shen D."/>
            <person name="Strem M.D."/>
            <person name="Melnick R.L."/>
            <person name="Guiltinan M.J."/>
            <person name="Tyler B.M."/>
            <person name="Meinhardt L.W."/>
            <person name="Bailey B.A."/>
        </authorList>
    </citation>
    <scope>NUCLEOTIDE SEQUENCE [LARGE SCALE GENOMIC DNA]</scope>
    <source>
        <strain evidence="2">zdho120</strain>
    </source>
</reference>
<evidence type="ECO:0000313" key="2">
    <source>
        <dbReference type="Proteomes" id="UP000198211"/>
    </source>
</evidence>
<name>A0A225UFQ0_9STRA</name>